<reference evidence="3" key="1">
    <citation type="journal article" date="2023" name="Science">
        <title>Genome structures resolve the early diversification of teleost fishes.</title>
        <authorList>
            <person name="Parey E."/>
            <person name="Louis A."/>
            <person name="Montfort J."/>
            <person name="Bouchez O."/>
            <person name="Roques C."/>
            <person name="Iampietro C."/>
            <person name="Lluch J."/>
            <person name="Castinel A."/>
            <person name="Donnadieu C."/>
            <person name="Desvignes T."/>
            <person name="Floi Bucao C."/>
            <person name="Jouanno E."/>
            <person name="Wen M."/>
            <person name="Mejri S."/>
            <person name="Dirks R."/>
            <person name="Jansen H."/>
            <person name="Henkel C."/>
            <person name="Chen W.J."/>
            <person name="Zahm M."/>
            <person name="Cabau C."/>
            <person name="Klopp C."/>
            <person name="Thompson A.W."/>
            <person name="Robinson-Rechavi M."/>
            <person name="Braasch I."/>
            <person name="Lecointre G."/>
            <person name="Bobe J."/>
            <person name="Postlethwait J.H."/>
            <person name="Berthelot C."/>
            <person name="Roest Crollius H."/>
            <person name="Guiguen Y."/>
        </authorList>
    </citation>
    <scope>NUCLEOTIDE SEQUENCE</scope>
    <source>
        <strain evidence="3">Concon-B</strain>
    </source>
</reference>
<dbReference type="EMBL" id="JAFJMO010000002">
    <property type="protein sequence ID" value="KAJ8283554.1"/>
    <property type="molecule type" value="Genomic_DNA"/>
</dbReference>
<feature type="compositionally biased region" description="Low complexity" evidence="1">
    <location>
        <begin position="424"/>
        <end position="448"/>
    </location>
</feature>
<evidence type="ECO:0000313" key="3">
    <source>
        <dbReference type="EMBL" id="KAJ8283554.1"/>
    </source>
</evidence>
<feature type="domain" description="Rho-GAP" evidence="2">
    <location>
        <begin position="112"/>
        <end position="293"/>
    </location>
</feature>
<dbReference type="PANTHER" id="PTHR23179">
    <property type="entry name" value="T-CELL ACTIVATION RHO GTPASE ACTIVATING PROTEIN-RELATED"/>
    <property type="match status" value="1"/>
</dbReference>
<feature type="region of interest" description="Disordered" evidence="1">
    <location>
        <begin position="316"/>
        <end position="506"/>
    </location>
</feature>
<evidence type="ECO:0000256" key="1">
    <source>
        <dbReference type="SAM" id="MobiDB-lite"/>
    </source>
</evidence>
<dbReference type="Pfam" id="PF00620">
    <property type="entry name" value="RhoGAP"/>
    <property type="match status" value="1"/>
</dbReference>
<comment type="caution">
    <text evidence="3">The sequence shown here is derived from an EMBL/GenBank/DDBJ whole genome shotgun (WGS) entry which is preliminary data.</text>
</comment>
<keyword evidence="4" id="KW-1185">Reference proteome</keyword>
<name>A0A9Q1DXR7_CONCO</name>
<dbReference type="InterPro" id="IPR008936">
    <property type="entry name" value="Rho_GTPase_activation_prot"/>
</dbReference>
<dbReference type="InterPro" id="IPR000198">
    <property type="entry name" value="RhoGAP_dom"/>
</dbReference>
<dbReference type="PANTHER" id="PTHR23179:SF26">
    <property type="entry name" value="T-CELL ACTIVATION RHO GTPASE-ACTIVATING PROTEIN"/>
    <property type="match status" value="1"/>
</dbReference>
<gene>
    <name evidence="3" type="ORF">COCON_G00024040</name>
</gene>
<dbReference type="PROSITE" id="PS50238">
    <property type="entry name" value="RHOGAP"/>
    <property type="match status" value="1"/>
</dbReference>
<dbReference type="Proteomes" id="UP001152803">
    <property type="component" value="Unassembled WGS sequence"/>
</dbReference>
<proteinExistence type="predicted"/>
<evidence type="ECO:0000259" key="2">
    <source>
        <dbReference type="PROSITE" id="PS50238"/>
    </source>
</evidence>
<dbReference type="GO" id="GO:0005096">
    <property type="term" value="F:GTPase activator activity"/>
    <property type="evidence" value="ECO:0007669"/>
    <property type="project" value="TreeGrafter"/>
</dbReference>
<protein>
    <recommendedName>
        <fullName evidence="2">Rho-GAP domain-containing protein</fullName>
    </recommendedName>
</protein>
<dbReference type="Gene3D" id="1.10.555.10">
    <property type="entry name" value="Rho GTPase activation protein"/>
    <property type="match status" value="1"/>
</dbReference>
<dbReference type="SMART" id="SM00324">
    <property type="entry name" value="RhoGAP"/>
    <property type="match status" value="1"/>
</dbReference>
<dbReference type="OrthoDB" id="27389at2759"/>
<dbReference type="GO" id="GO:0007165">
    <property type="term" value="P:signal transduction"/>
    <property type="evidence" value="ECO:0007669"/>
    <property type="project" value="InterPro"/>
</dbReference>
<evidence type="ECO:0000313" key="4">
    <source>
        <dbReference type="Proteomes" id="UP001152803"/>
    </source>
</evidence>
<feature type="compositionally biased region" description="Basic and acidic residues" evidence="1">
    <location>
        <begin position="379"/>
        <end position="398"/>
    </location>
</feature>
<organism evidence="3 4">
    <name type="scientific">Conger conger</name>
    <name type="common">Conger eel</name>
    <name type="synonym">Muraena conger</name>
    <dbReference type="NCBI Taxonomy" id="82655"/>
    <lineage>
        <taxon>Eukaryota</taxon>
        <taxon>Metazoa</taxon>
        <taxon>Chordata</taxon>
        <taxon>Craniata</taxon>
        <taxon>Vertebrata</taxon>
        <taxon>Euteleostomi</taxon>
        <taxon>Actinopterygii</taxon>
        <taxon>Neopterygii</taxon>
        <taxon>Teleostei</taxon>
        <taxon>Anguilliformes</taxon>
        <taxon>Congridae</taxon>
        <taxon>Conger</taxon>
    </lineage>
</organism>
<sequence length="506" mass="54833">MREGRSFQGSVTCFPASVTAFCFHHKLLSLKDGVGGPAQISLTAAANFCCQGNAKTMSPSEQVRGARDEIRHPCESANRWRSLFLRMQKKGALPDSRERPLSPDHRNHLFGRPLFSICDEDKRLPKPIREVLSELWRRAPATEGVFRKAGNAKRLSEVKVQLDAGEDLDVEVLPVVLLAALLKDFLRQLPDGLLGALLYPAWMSAMETEEAQRCSELRRVSDRLPKANVHLLQRLLLVLRHISQSADSNKMDARNLAVCVSPNLLPLEHLSLDTVEKVTALTQFLIDNCGEIFKDSLQTADDQLADSTDSLWDSAYESADPEADADPAGDVAAGEERARPPRRPSGAAARRPGRPLGRRRSEPAMLRSAGMRTLLKLSRAGDEEGDARAGDEDGEARPLKKQNSHDSFLLHNRGPTAASSTPAPSGHSSPCSSGHSSPCPSGHSSPSPCDAPDRALALSGSAPAPDSRPRGHTAATPGGGVKRHSWSTRREDMGTAPSHRGLSLCL</sequence>
<accession>A0A9Q1DXR7</accession>
<dbReference type="AlphaFoldDB" id="A0A9Q1DXR7"/>
<dbReference type="SUPFAM" id="SSF48350">
    <property type="entry name" value="GTPase activation domain, GAP"/>
    <property type="match status" value="1"/>
</dbReference>